<sequence length="223" mass="25191">MFDPRPQNEARFERAFKPSVAPVSYPHFRCTSLWIRHPRPSRAAIARDARFFSNGPSTQPVARGSAESFRKHMRFRLRLVRSLVASLRWRILPSHPSVQRSASLAGRSATAFKKTAWPRSLASACLTQQLSERGPNHSESDDDRHAGRRRDQASTRLPGNRRLCDSGSICDFISLISSPESACSLAEAARRQRENDHGTAIPVLPRHPPIVRRMVPHGERDWS</sequence>
<feature type="region of interest" description="Disordered" evidence="1">
    <location>
        <begin position="128"/>
        <end position="159"/>
    </location>
</feature>
<proteinExistence type="predicted"/>
<gene>
    <name evidence="2" type="ORF">DM48_3299</name>
</gene>
<evidence type="ECO:0000313" key="3">
    <source>
        <dbReference type="Proteomes" id="UP000029590"/>
    </source>
</evidence>
<comment type="caution">
    <text evidence="2">The sequence shown here is derived from an EMBL/GenBank/DDBJ whole genome shotgun (WGS) entry which is preliminary data.</text>
</comment>
<protein>
    <submittedName>
        <fullName evidence="2">Uncharacterized protein</fullName>
    </submittedName>
</protein>
<evidence type="ECO:0000256" key="1">
    <source>
        <dbReference type="SAM" id="MobiDB-lite"/>
    </source>
</evidence>
<accession>A0AAW3F8E3</accession>
<evidence type="ECO:0000313" key="2">
    <source>
        <dbReference type="EMBL" id="KGC17464.1"/>
    </source>
</evidence>
<reference evidence="2 3" key="1">
    <citation type="submission" date="2014-04" db="EMBL/GenBank/DDBJ databases">
        <authorList>
            <person name="Bishop-Lilly K.A."/>
            <person name="Broomall S.M."/>
            <person name="Chain P.S."/>
            <person name="Chertkov O."/>
            <person name="Coyne S.R."/>
            <person name="Daligault H.E."/>
            <person name="Davenport K.W."/>
            <person name="Erkkila T."/>
            <person name="Frey K.G."/>
            <person name="Gibbons H.S."/>
            <person name="Gu W."/>
            <person name="Jaissle J."/>
            <person name="Johnson S.L."/>
            <person name="Koroleva G.I."/>
            <person name="Ladner J.T."/>
            <person name="Lo C.-C."/>
            <person name="Minogue T.D."/>
            <person name="Munk C."/>
            <person name="Palacios G.F."/>
            <person name="Redden C.L."/>
            <person name="Rosenzweig C.N."/>
            <person name="Scholz M.B."/>
            <person name="Teshima H."/>
            <person name="Xu Y."/>
        </authorList>
    </citation>
    <scope>NUCLEOTIDE SEQUENCE [LARGE SCALE GENOMIC DNA]</scope>
    <source>
        <strain evidence="3">gladioli</strain>
    </source>
</reference>
<dbReference type="AlphaFoldDB" id="A0AAW3F8E3"/>
<feature type="compositionally biased region" description="Basic and acidic residues" evidence="1">
    <location>
        <begin position="134"/>
        <end position="153"/>
    </location>
</feature>
<name>A0AAW3F8E3_BURGA</name>
<dbReference type="EMBL" id="JPGG01000015">
    <property type="protein sequence ID" value="KGC17464.1"/>
    <property type="molecule type" value="Genomic_DNA"/>
</dbReference>
<organism evidence="2 3">
    <name type="scientific">Burkholderia gladioli</name>
    <name type="common">Pseudomonas marginata</name>
    <name type="synonym">Phytomonas marginata</name>
    <dbReference type="NCBI Taxonomy" id="28095"/>
    <lineage>
        <taxon>Bacteria</taxon>
        <taxon>Pseudomonadati</taxon>
        <taxon>Pseudomonadota</taxon>
        <taxon>Betaproteobacteria</taxon>
        <taxon>Burkholderiales</taxon>
        <taxon>Burkholderiaceae</taxon>
        <taxon>Burkholderia</taxon>
    </lineage>
</organism>
<dbReference type="Proteomes" id="UP000029590">
    <property type="component" value="Unassembled WGS sequence"/>
</dbReference>